<protein>
    <submittedName>
        <fullName evidence="1">Uncharacterized protein</fullName>
    </submittedName>
</protein>
<name>A0ABU4Y646_9HYPH</name>
<dbReference type="Proteomes" id="UP001287059">
    <property type="component" value="Unassembled WGS sequence"/>
</dbReference>
<evidence type="ECO:0000313" key="1">
    <source>
        <dbReference type="EMBL" id="MDX8482415.1"/>
    </source>
</evidence>
<organism evidence="1 2">
    <name type="scientific">Mesorhizobium album</name>
    <dbReference type="NCBI Taxonomy" id="3072314"/>
    <lineage>
        <taxon>Bacteria</taxon>
        <taxon>Pseudomonadati</taxon>
        <taxon>Pseudomonadota</taxon>
        <taxon>Alphaproteobacteria</taxon>
        <taxon>Hyphomicrobiales</taxon>
        <taxon>Phyllobacteriaceae</taxon>
        <taxon>Mesorhizobium</taxon>
    </lineage>
</organism>
<comment type="caution">
    <text evidence="1">The sequence shown here is derived from an EMBL/GenBank/DDBJ whole genome shotgun (WGS) entry which is preliminary data.</text>
</comment>
<proteinExistence type="predicted"/>
<reference evidence="1 2" key="1">
    <citation type="submission" date="2023-08" db="EMBL/GenBank/DDBJ databases">
        <title>Implementing the SeqCode for naming new Mesorhizobium species isolated from Vachellia karroo root nodules.</title>
        <authorList>
            <person name="Van Lill M."/>
        </authorList>
    </citation>
    <scope>NUCLEOTIDE SEQUENCE [LARGE SCALE GENOMIC DNA]</scope>
    <source>
        <strain evidence="1 2">VK24D</strain>
    </source>
</reference>
<sequence length="85" mass="9259">MGRMAGVARRPCFFRFGDPDPSATGHILTAAAYYPPAAIYRSIFFPEIYQRRMAQIVLARQILHAIKPGLIHRIPAASCASAAGS</sequence>
<dbReference type="EMBL" id="JAVIIW010000049">
    <property type="protein sequence ID" value="MDX8482415.1"/>
    <property type="molecule type" value="Genomic_DNA"/>
</dbReference>
<evidence type="ECO:0000313" key="2">
    <source>
        <dbReference type="Proteomes" id="UP001287059"/>
    </source>
</evidence>
<gene>
    <name evidence="1" type="ORF">RFN28_28730</name>
</gene>
<accession>A0ABU4Y646</accession>
<keyword evidence="2" id="KW-1185">Reference proteome</keyword>
<dbReference type="RefSeq" id="WP_320290511.1">
    <property type="nucleotide sequence ID" value="NZ_JAVIIW010000049.1"/>
</dbReference>